<dbReference type="PANTHER" id="PTHR33070:SF120">
    <property type="entry name" value="EXPRESSED PROTEIN"/>
    <property type="match status" value="1"/>
</dbReference>
<reference evidence="1 2" key="1">
    <citation type="submission" date="2019-11" db="EMBL/GenBank/DDBJ databases">
        <title>Whole genome sequence of Oryza granulata.</title>
        <authorList>
            <person name="Li W."/>
        </authorList>
    </citation>
    <scope>NUCLEOTIDE SEQUENCE [LARGE SCALE GENOMIC DNA]</scope>
    <source>
        <strain evidence="2">cv. Menghai</strain>
        <tissue evidence="1">Leaf</tissue>
    </source>
</reference>
<dbReference type="OrthoDB" id="1701699at2759"/>
<dbReference type="Pfam" id="PF03087">
    <property type="entry name" value="BPS1"/>
    <property type="match status" value="2"/>
</dbReference>
<dbReference type="GO" id="GO:0048367">
    <property type="term" value="P:shoot system development"/>
    <property type="evidence" value="ECO:0007669"/>
    <property type="project" value="InterPro"/>
</dbReference>
<accession>A0A6G1CDV2</accession>
<dbReference type="InterPro" id="IPR004320">
    <property type="entry name" value="BPS1_pln"/>
</dbReference>
<dbReference type="GO" id="GO:0048364">
    <property type="term" value="P:root development"/>
    <property type="evidence" value="ECO:0007669"/>
    <property type="project" value="InterPro"/>
</dbReference>
<dbReference type="AlphaFoldDB" id="A0A6G1CDV2"/>
<organism evidence="1 2">
    <name type="scientific">Oryza meyeriana var. granulata</name>
    <dbReference type="NCBI Taxonomy" id="110450"/>
    <lineage>
        <taxon>Eukaryota</taxon>
        <taxon>Viridiplantae</taxon>
        <taxon>Streptophyta</taxon>
        <taxon>Embryophyta</taxon>
        <taxon>Tracheophyta</taxon>
        <taxon>Spermatophyta</taxon>
        <taxon>Magnoliopsida</taxon>
        <taxon>Liliopsida</taxon>
        <taxon>Poales</taxon>
        <taxon>Poaceae</taxon>
        <taxon>BOP clade</taxon>
        <taxon>Oryzoideae</taxon>
        <taxon>Oryzeae</taxon>
        <taxon>Oryzinae</taxon>
        <taxon>Oryza</taxon>
        <taxon>Oryza meyeriana</taxon>
    </lineage>
</organism>
<sequence length="203" mass="22185">MASVPSSPRSGEADVEKLLQSLKGAIFSPSTTMETISDALTKLVAIYSCADELTFLPGSGQRRRATAKAELDRSLQLLDLCDAMQQSFADLKATMQEMQLARRRGDTAAVEAMVQSVVRLLAEAREIAVAALETAVKLLPKQIATMSSSSKWSQLVCKKKRAPCEEEQLQVLELDIAGLENGVQVLFRRLIQSRVSLLNTLTM</sequence>
<evidence type="ECO:0000313" key="2">
    <source>
        <dbReference type="Proteomes" id="UP000479710"/>
    </source>
</evidence>
<dbReference type="PANTHER" id="PTHR33070">
    <property type="entry name" value="OS06G0725500 PROTEIN"/>
    <property type="match status" value="1"/>
</dbReference>
<name>A0A6G1CDV2_9ORYZ</name>
<gene>
    <name evidence="1" type="ORF">E2562_007202</name>
</gene>
<protein>
    <submittedName>
        <fullName evidence="1">Uncharacterized protein</fullName>
    </submittedName>
</protein>
<evidence type="ECO:0000313" key="1">
    <source>
        <dbReference type="EMBL" id="KAF0898352.1"/>
    </source>
</evidence>
<keyword evidence="2" id="KW-1185">Reference proteome</keyword>
<dbReference type="Proteomes" id="UP000479710">
    <property type="component" value="Unassembled WGS sequence"/>
</dbReference>
<dbReference type="EMBL" id="SPHZ02000009">
    <property type="protein sequence ID" value="KAF0898352.1"/>
    <property type="molecule type" value="Genomic_DNA"/>
</dbReference>
<comment type="caution">
    <text evidence="1">The sequence shown here is derived from an EMBL/GenBank/DDBJ whole genome shotgun (WGS) entry which is preliminary data.</text>
</comment>
<proteinExistence type="predicted"/>